<evidence type="ECO:0000256" key="2">
    <source>
        <dbReference type="SAM" id="Phobius"/>
    </source>
</evidence>
<reference evidence="3" key="1">
    <citation type="submission" date="2023-05" db="EMBL/GenBank/DDBJ databases">
        <authorList>
            <person name="Stuckert A."/>
        </authorList>
    </citation>
    <scope>NUCLEOTIDE SEQUENCE</scope>
</reference>
<name>A0ABN9C275_9NEOB</name>
<organism evidence="3 4">
    <name type="scientific">Staurois parvus</name>
    <dbReference type="NCBI Taxonomy" id="386267"/>
    <lineage>
        <taxon>Eukaryota</taxon>
        <taxon>Metazoa</taxon>
        <taxon>Chordata</taxon>
        <taxon>Craniata</taxon>
        <taxon>Vertebrata</taxon>
        <taxon>Euteleostomi</taxon>
        <taxon>Amphibia</taxon>
        <taxon>Batrachia</taxon>
        <taxon>Anura</taxon>
        <taxon>Neobatrachia</taxon>
        <taxon>Ranoidea</taxon>
        <taxon>Ranidae</taxon>
        <taxon>Staurois</taxon>
    </lineage>
</organism>
<accession>A0ABN9C275</accession>
<feature type="transmembrane region" description="Helical" evidence="2">
    <location>
        <begin position="12"/>
        <end position="29"/>
    </location>
</feature>
<keyword evidence="2" id="KW-0812">Transmembrane</keyword>
<proteinExistence type="predicted"/>
<protein>
    <submittedName>
        <fullName evidence="3">Uncharacterized protein</fullName>
    </submittedName>
</protein>
<keyword evidence="2" id="KW-1133">Transmembrane helix</keyword>
<keyword evidence="2" id="KW-0472">Membrane</keyword>
<sequence length="61" mass="7202">MYVKWFDTVMFYYVIFLKSLNFPMVPAPIRPVRPNTRRDRNPEDGCRHRPEEMAGDAAEGI</sequence>
<dbReference type="EMBL" id="CATNWA010007457">
    <property type="protein sequence ID" value="CAI9554125.1"/>
    <property type="molecule type" value="Genomic_DNA"/>
</dbReference>
<feature type="non-terminal residue" evidence="3">
    <location>
        <position position="61"/>
    </location>
</feature>
<gene>
    <name evidence="3" type="ORF">SPARVUS_LOCUS4162904</name>
</gene>
<feature type="compositionally biased region" description="Basic and acidic residues" evidence="1">
    <location>
        <begin position="36"/>
        <end position="52"/>
    </location>
</feature>
<feature type="region of interest" description="Disordered" evidence="1">
    <location>
        <begin position="31"/>
        <end position="61"/>
    </location>
</feature>
<dbReference type="Proteomes" id="UP001162483">
    <property type="component" value="Unassembled WGS sequence"/>
</dbReference>
<comment type="caution">
    <text evidence="3">The sequence shown here is derived from an EMBL/GenBank/DDBJ whole genome shotgun (WGS) entry which is preliminary data.</text>
</comment>
<keyword evidence="4" id="KW-1185">Reference proteome</keyword>
<evidence type="ECO:0000256" key="1">
    <source>
        <dbReference type="SAM" id="MobiDB-lite"/>
    </source>
</evidence>
<evidence type="ECO:0000313" key="4">
    <source>
        <dbReference type="Proteomes" id="UP001162483"/>
    </source>
</evidence>
<evidence type="ECO:0000313" key="3">
    <source>
        <dbReference type="EMBL" id="CAI9554125.1"/>
    </source>
</evidence>